<comment type="catalytic activity">
    <reaction evidence="8 9">
        <text>hydroxymethylbilane = uroporphyrinogen III + H2O</text>
        <dbReference type="Rhea" id="RHEA:18965"/>
        <dbReference type="ChEBI" id="CHEBI:15377"/>
        <dbReference type="ChEBI" id="CHEBI:57308"/>
        <dbReference type="ChEBI" id="CHEBI:57845"/>
        <dbReference type="EC" id="4.2.1.75"/>
    </reaction>
</comment>
<name>A0A927MH75_9BACL</name>
<dbReference type="PANTHER" id="PTHR38042:SF1">
    <property type="entry name" value="UROPORPHYRINOGEN-III SYNTHASE, CHLOROPLASTIC"/>
    <property type="match status" value="1"/>
</dbReference>
<comment type="function">
    <text evidence="6 9">Catalyzes cyclization of the linear tetrapyrrole, hydroxymethylbilane, to the macrocyclic uroporphyrinogen III.</text>
</comment>
<dbReference type="SUPFAM" id="SSF69618">
    <property type="entry name" value="HemD-like"/>
    <property type="match status" value="1"/>
</dbReference>
<sequence>MRNSQPLQGETVIFTGTPKSDDVFELVKQYGGSPVSLPLIQVAELRETTDELRLQACPTYDWLIFTSQSAVTAFGAKLVRHNVSPEFIARKIAAVGSRTAKALEKLGFTVDFIPTVFSADTFVKEFNPTEQNLRRLLFLRGSIAGTTIKEELPFEVDEWTVYTTERAGDSIESLVDLVQQKERLNVLFASPSAVDVFAKEVAPHTGWDGYTIGAIGHMTEQALFEAGGPVHVIPDTYTLVDLVKKLAGRKEG</sequence>
<dbReference type="EMBL" id="JADBEL010000007">
    <property type="protein sequence ID" value="MBE1554558.1"/>
    <property type="molecule type" value="Genomic_DNA"/>
</dbReference>
<dbReference type="InterPro" id="IPR039793">
    <property type="entry name" value="UROS/Hem4"/>
</dbReference>
<dbReference type="Pfam" id="PF02602">
    <property type="entry name" value="HEM4"/>
    <property type="match status" value="1"/>
</dbReference>
<gene>
    <name evidence="11" type="ORF">H4683_001635</name>
</gene>
<dbReference type="GO" id="GO:0006780">
    <property type="term" value="P:uroporphyrinogen III biosynthetic process"/>
    <property type="evidence" value="ECO:0007669"/>
    <property type="project" value="UniProtKB-UniRule"/>
</dbReference>
<dbReference type="InterPro" id="IPR036108">
    <property type="entry name" value="4pyrrol_syn_uPrphyn_synt_sf"/>
</dbReference>
<dbReference type="GO" id="GO:0006782">
    <property type="term" value="P:protoporphyrinogen IX biosynthetic process"/>
    <property type="evidence" value="ECO:0007669"/>
    <property type="project" value="UniProtKB-UniRule"/>
</dbReference>
<evidence type="ECO:0000256" key="4">
    <source>
        <dbReference type="ARBA" id="ARBA00023239"/>
    </source>
</evidence>
<dbReference type="GO" id="GO:0004852">
    <property type="term" value="F:uroporphyrinogen-III synthase activity"/>
    <property type="evidence" value="ECO:0007669"/>
    <property type="project" value="UniProtKB-UniRule"/>
</dbReference>
<dbReference type="EC" id="4.2.1.75" evidence="3 9"/>
<evidence type="ECO:0000256" key="8">
    <source>
        <dbReference type="ARBA" id="ARBA00048617"/>
    </source>
</evidence>
<evidence type="ECO:0000256" key="6">
    <source>
        <dbReference type="ARBA" id="ARBA00037589"/>
    </source>
</evidence>
<evidence type="ECO:0000256" key="1">
    <source>
        <dbReference type="ARBA" id="ARBA00004772"/>
    </source>
</evidence>
<comment type="similarity">
    <text evidence="2 9">Belongs to the uroporphyrinogen-III synthase family.</text>
</comment>
<evidence type="ECO:0000256" key="9">
    <source>
        <dbReference type="RuleBase" id="RU366031"/>
    </source>
</evidence>
<comment type="caution">
    <text evidence="11">The sequence shown here is derived from an EMBL/GenBank/DDBJ whole genome shotgun (WGS) entry which is preliminary data.</text>
</comment>
<evidence type="ECO:0000256" key="3">
    <source>
        <dbReference type="ARBA" id="ARBA00013109"/>
    </source>
</evidence>
<proteinExistence type="inferred from homology"/>
<dbReference type="InterPro" id="IPR003754">
    <property type="entry name" value="4pyrrol_synth_uPrphyn_synth"/>
</dbReference>
<feature type="domain" description="Tetrapyrrole biosynthesis uroporphyrinogen III synthase" evidence="10">
    <location>
        <begin position="25"/>
        <end position="243"/>
    </location>
</feature>
<evidence type="ECO:0000256" key="2">
    <source>
        <dbReference type="ARBA" id="ARBA00008133"/>
    </source>
</evidence>
<organism evidence="11 12">
    <name type="scientific">Sporosarcina limicola</name>
    <dbReference type="NCBI Taxonomy" id="34101"/>
    <lineage>
        <taxon>Bacteria</taxon>
        <taxon>Bacillati</taxon>
        <taxon>Bacillota</taxon>
        <taxon>Bacilli</taxon>
        <taxon>Bacillales</taxon>
        <taxon>Caryophanaceae</taxon>
        <taxon>Sporosarcina</taxon>
    </lineage>
</organism>
<protein>
    <recommendedName>
        <fullName evidence="7 9">Uroporphyrinogen-III synthase</fullName>
        <ecNumber evidence="3 9">4.2.1.75</ecNumber>
    </recommendedName>
</protein>
<evidence type="ECO:0000256" key="7">
    <source>
        <dbReference type="ARBA" id="ARBA00040167"/>
    </source>
</evidence>
<keyword evidence="4 9" id="KW-0456">Lyase</keyword>
<dbReference type="RefSeq" id="WP_192598341.1">
    <property type="nucleotide sequence ID" value="NZ_JADBEL010000007.1"/>
</dbReference>
<evidence type="ECO:0000313" key="12">
    <source>
        <dbReference type="Proteomes" id="UP000658225"/>
    </source>
</evidence>
<dbReference type="PANTHER" id="PTHR38042">
    <property type="entry name" value="UROPORPHYRINOGEN-III SYNTHASE, CHLOROPLASTIC"/>
    <property type="match status" value="1"/>
</dbReference>
<reference evidence="11" key="1">
    <citation type="submission" date="2020-10" db="EMBL/GenBank/DDBJ databases">
        <title>Genomic Encyclopedia of Type Strains, Phase IV (KMG-IV): sequencing the most valuable type-strain genomes for metagenomic binning, comparative biology and taxonomic classification.</title>
        <authorList>
            <person name="Goeker M."/>
        </authorList>
    </citation>
    <scope>NUCLEOTIDE SEQUENCE</scope>
    <source>
        <strain evidence="11">DSM 13886</strain>
    </source>
</reference>
<evidence type="ECO:0000256" key="5">
    <source>
        <dbReference type="ARBA" id="ARBA00023244"/>
    </source>
</evidence>
<evidence type="ECO:0000259" key="10">
    <source>
        <dbReference type="Pfam" id="PF02602"/>
    </source>
</evidence>
<dbReference type="Gene3D" id="3.40.50.10090">
    <property type="match status" value="2"/>
</dbReference>
<evidence type="ECO:0000313" key="11">
    <source>
        <dbReference type="EMBL" id="MBE1554558.1"/>
    </source>
</evidence>
<dbReference type="CDD" id="cd06578">
    <property type="entry name" value="HemD"/>
    <property type="match status" value="1"/>
</dbReference>
<comment type="pathway">
    <text evidence="1 9">Porphyrin-containing compound metabolism; protoporphyrin-IX biosynthesis; coproporphyrinogen-III from 5-aminolevulinate: step 3/4.</text>
</comment>
<accession>A0A927MH75</accession>
<dbReference type="Proteomes" id="UP000658225">
    <property type="component" value="Unassembled WGS sequence"/>
</dbReference>
<keyword evidence="5 9" id="KW-0627">Porphyrin biosynthesis</keyword>
<keyword evidence="12" id="KW-1185">Reference proteome</keyword>
<dbReference type="AlphaFoldDB" id="A0A927MH75"/>